<evidence type="ECO:0000313" key="6">
    <source>
        <dbReference type="Proteomes" id="UP000700334"/>
    </source>
</evidence>
<evidence type="ECO:0000256" key="1">
    <source>
        <dbReference type="ARBA" id="ARBA00023054"/>
    </source>
</evidence>
<protein>
    <submittedName>
        <fullName evidence="5">Coiled-coil domain-containing protein 121</fullName>
    </submittedName>
</protein>
<proteinExistence type="predicted"/>
<comment type="caution">
    <text evidence="5">The sequence shown here is derived from an EMBL/GenBank/DDBJ whole genome shotgun (WGS) entry which is preliminary data.</text>
</comment>
<name>A0A8J6AIW6_GALPY</name>
<accession>A0A8J6AIW6</accession>
<dbReference type="OrthoDB" id="9665152at2759"/>
<feature type="coiled-coil region" evidence="2">
    <location>
        <begin position="204"/>
        <end position="231"/>
    </location>
</feature>
<dbReference type="EMBL" id="JAGFMF010011433">
    <property type="protein sequence ID" value="KAG8522479.1"/>
    <property type="molecule type" value="Genomic_DNA"/>
</dbReference>
<dbReference type="Proteomes" id="UP000700334">
    <property type="component" value="Unassembled WGS sequence"/>
</dbReference>
<feature type="compositionally biased region" description="Polar residues" evidence="3">
    <location>
        <begin position="476"/>
        <end position="494"/>
    </location>
</feature>
<feature type="region of interest" description="Disordered" evidence="3">
    <location>
        <begin position="474"/>
        <end position="494"/>
    </location>
</feature>
<keyword evidence="6" id="KW-1185">Reference proteome</keyword>
<organism evidence="5 6">
    <name type="scientific">Galemys pyrenaicus</name>
    <name type="common">Iberian desman</name>
    <name type="synonym">Pyrenean desman</name>
    <dbReference type="NCBI Taxonomy" id="202257"/>
    <lineage>
        <taxon>Eukaryota</taxon>
        <taxon>Metazoa</taxon>
        <taxon>Chordata</taxon>
        <taxon>Craniata</taxon>
        <taxon>Vertebrata</taxon>
        <taxon>Euteleostomi</taxon>
        <taxon>Mammalia</taxon>
        <taxon>Eutheria</taxon>
        <taxon>Laurasiatheria</taxon>
        <taxon>Eulipotyphla</taxon>
        <taxon>Talpidae</taxon>
        <taxon>Galemys</taxon>
    </lineage>
</organism>
<feature type="domain" description="DUF4515" evidence="4">
    <location>
        <begin position="252"/>
        <end position="454"/>
    </location>
</feature>
<keyword evidence="1 2" id="KW-0175">Coiled coil</keyword>
<dbReference type="InterPro" id="IPR032777">
    <property type="entry name" value="DUF4515"/>
</dbReference>
<reference evidence="5" key="1">
    <citation type="journal article" date="2021" name="Evol. Appl.">
        <title>The genome of the Pyrenean desman and the effects of bottlenecks and inbreeding on the genomic landscape of an endangered species.</title>
        <authorList>
            <person name="Escoda L."/>
            <person name="Castresana J."/>
        </authorList>
    </citation>
    <scope>NUCLEOTIDE SEQUENCE</scope>
    <source>
        <strain evidence="5">IBE-C5619</strain>
    </source>
</reference>
<evidence type="ECO:0000259" key="4">
    <source>
        <dbReference type="Pfam" id="PF14988"/>
    </source>
</evidence>
<dbReference type="AlphaFoldDB" id="A0A8J6AIW6"/>
<dbReference type="PANTHER" id="PTHR14845">
    <property type="entry name" value="COILED-COIL DOMAIN-CONTAINING 166"/>
    <property type="match status" value="1"/>
</dbReference>
<feature type="coiled-coil region" evidence="2">
    <location>
        <begin position="282"/>
        <end position="351"/>
    </location>
</feature>
<sequence>MTVAGKWGRWEDVWKGQEKEALTVVGLGLGGAKPWSPGGRAERGSRRQDICSTRMSTVRSSFDREKADRRPTAELASRASSAAQEVGLLGAGLAGTAVWCDCRDCWAAPKLVEQGSEKMQKLFTRRQPFLKLQTSDTNAHSLALTLSKLRLDLGDSTSNTTVNSLLFPKFSFLTCSSFRFNENLGSSPTPCLSLNNDVSKTETLTKAEMEFKDTMAEIMKLNKQLKQSQIQQKPLMEESSQLHTEKLNVQAENEFFLEYLTNKTEDYRRQAEILWNSYIQIAEDFEEKRQELASKYAKQTAMLETELLQSEEIQINLKQQLQTMRDLSILKEQQEREIETLQEEKKETHAETHKKIRESLVPFLQEKAILEKQLSEPDMRQFGKRKRIPNSFQAIELAVKQHSFEFHYSINRENLQLQKELLQLTEQCQKLQATQSKLNTKKQQLQQEQWYVECIKRGRLRLQRLHNWCPKGQGVPKTQVTTPLGAKSRTNPNS</sequence>
<evidence type="ECO:0000313" key="5">
    <source>
        <dbReference type="EMBL" id="KAG8522479.1"/>
    </source>
</evidence>
<feature type="coiled-coil region" evidence="2">
    <location>
        <begin position="414"/>
        <end position="448"/>
    </location>
</feature>
<dbReference type="Pfam" id="PF14988">
    <property type="entry name" value="DUF4515"/>
    <property type="match status" value="1"/>
</dbReference>
<gene>
    <name evidence="5" type="ORF">J0S82_020336</name>
</gene>
<dbReference type="PANTHER" id="PTHR14845:SF3">
    <property type="entry name" value="COILED-COIL DOMAIN CONTAINING 121, RETROGENE 1"/>
    <property type="match status" value="1"/>
</dbReference>
<evidence type="ECO:0000256" key="2">
    <source>
        <dbReference type="SAM" id="Coils"/>
    </source>
</evidence>
<evidence type="ECO:0000256" key="3">
    <source>
        <dbReference type="SAM" id="MobiDB-lite"/>
    </source>
</evidence>